<sequence>MARPSKLKKLQKKLIQPTLLGRILLTLAKVKGIQNEEGNSIINCLFAASAVSFENKKCTIYTGLSAQTRQRRNKALKDAAVGSLKIASFFSANNKPLAVDNKSIEDLNSVSGGESNDKNESDNEEILVVEKKNGNK</sequence>
<name>A0ABN7V300_GIGMA</name>
<evidence type="ECO:0000313" key="3">
    <source>
        <dbReference type="Proteomes" id="UP000789901"/>
    </source>
</evidence>
<reference evidence="2 3" key="1">
    <citation type="submission" date="2021-06" db="EMBL/GenBank/DDBJ databases">
        <authorList>
            <person name="Kallberg Y."/>
            <person name="Tangrot J."/>
            <person name="Rosling A."/>
        </authorList>
    </citation>
    <scope>NUCLEOTIDE SEQUENCE [LARGE SCALE GENOMIC DNA]</scope>
    <source>
        <strain evidence="2 3">120-4 pot B 10/14</strain>
    </source>
</reference>
<evidence type="ECO:0000256" key="1">
    <source>
        <dbReference type="SAM" id="MobiDB-lite"/>
    </source>
</evidence>
<comment type="caution">
    <text evidence="2">The sequence shown here is derived from an EMBL/GenBank/DDBJ whole genome shotgun (WGS) entry which is preliminary data.</text>
</comment>
<protein>
    <submittedName>
        <fullName evidence="2">38932_t:CDS:1</fullName>
    </submittedName>
</protein>
<gene>
    <name evidence="2" type="ORF">GMARGA_LOCUS13392</name>
</gene>
<accession>A0ABN7V300</accession>
<evidence type="ECO:0000313" key="2">
    <source>
        <dbReference type="EMBL" id="CAG8719430.1"/>
    </source>
</evidence>
<dbReference type="Proteomes" id="UP000789901">
    <property type="component" value="Unassembled WGS sequence"/>
</dbReference>
<feature type="region of interest" description="Disordered" evidence="1">
    <location>
        <begin position="108"/>
        <end position="136"/>
    </location>
</feature>
<proteinExistence type="predicted"/>
<organism evidence="2 3">
    <name type="scientific">Gigaspora margarita</name>
    <dbReference type="NCBI Taxonomy" id="4874"/>
    <lineage>
        <taxon>Eukaryota</taxon>
        <taxon>Fungi</taxon>
        <taxon>Fungi incertae sedis</taxon>
        <taxon>Mucoromycota</taxon>
        <taxon>Glomeromycotina</taxon>
        <taxon>Glomeromycetes</taxon>
        <taxon>Diversisporales</taxon>
        <taxon>Gigasporaceae</taxon>
        <taxon>Gigaspora</taxon>
    </lineage>
</organism>
<dbReference type="EMBL" id="CAJVQB010008480">
    <property type="protein sequence ID" value="CAG8719430.1"/>
    <property type="molecule type" value="Genomic_DNA"/>
</dbReference>
<keyword evidence="3" id="KW-1185">Reference proteome</keyword>